<name>A0A378X7N3_9NOCA</name>
<dbReference type="OrthoDB" id="4529786at2"/>
<keyword evidence="2" id="KW-1185">Reference proteome</keyword>
<accession>A0A378X7N3</accession>
<dbReference type="EMBL" id="UGRY01000001">
    <property type="protein sequence ID" value="SUA49027.1"/>
    <property type="molecule type" value="Genomic_DNA"/>
</dbReference>
<sequence>MSHHLVAVAETTKLARVLGLTDPTELDFLVDLPPEALREFRERVTDLLFDRDAKRLHRVAAASKLVPATISGRIAERAFGPVLCAATASTVDPHRAVDIARTLPPRFLAECAVQLDPRRTGDIIAAVPPAMVATVARELLTRGDHITMGRFVHVVPEPALRAAAPIMSDADLLRIAFLLEDKTAIDDVLHVVADRVPGVIRAAAEQDMWAEGIDLLDSIAPQHRAWIGDIAAGLGGDVLDALITAVHRLDAWATLLPITSAMSHDSLRLFAERDAVHDQAVLTAIMDTALDHGHWRNLLPLAPHLPAPQLAFIAARVAAESDERLTELIRDADAAGLWDAMIPLALAMTDEHRRRMAALPVMHEPHLLRAVISSTADHELWSQALPLVDALPEHATPTLAACIGDLTRDQMLAGLLAAARSDNIHTLVDIALAQDETGRARVLDIIDGMDDLEDFLAALTPDTPNVVWDALVQVRDEIPATLLRLLAERARELGHHHTAAALDIVPATPD</sequence>
<protein>
    <submittedName>
        <fullName evidence="1">Uncharacterized protein</fullName>
    </submittedName>
</protein>
<proteinExistence type="predicted"/>
<reference evidence="1 2" key="1">
    <citation type="submission" date="2018-06" db="EMBL/GenBank/DDBJ databases">
        <authorList>
            <consortium name="Pathogen Informatics"/>
            <person name="Doyle S."/>
        </authorList>
    </citation>
    <scope>NUCLEOTIDE SEQUENCE [LARGE SCALE GENOMIC DNA]</scope>
    <source>
        <strain evidence="1 2">NCTC1934</strain>
    </source>
</reference>
<dbReference type="AlphaFoldDB" id="A0A378X7N3"/>
<organism evidence="1 2">
    <name type="scientific">Nocardia otitidiscaviarum</name>
    <dbReference type="NCBI Taxonomy" id="1823"/>
    <lineage>
        <taxon>Bacteria</taxon>
        <taxon>Bacillati</taxon>
        <taxon>Actinomycetota</taxon>
        <taxon>Actinomycetes</taxon>
        <taxon>Mycobacteriales</taxon>
        <taxon>Nocardiaceae</taxon>
        <taxon>Nocardia</taxon>
    </lineage>
</organism>
<evidence type="ECO:0000313" key="1">
    <source>
        <dbReference type="EMBL" id="SUA49027.1"/>
    </source>
</evidence>
<dbReference type="Proteomes" id="UP000255467">
    <property type="component" value="Unassembled WGS sequence"/>
</dbReference>
<dbReference type="RefSeq" id="WP_039813579.1">
    <property type="nucleotide sequence ID" value="NZ_UGRY01000001.1"/>
</dbReference>
<gene>
    <name evidence="1" type="ORF">NCTC1934_00026</name>
</gene>
<evidence type="ECO:0000313" key="2">
    <source>
        <dbReference type="Proteomes" id="UP000255467"/>
    </source>
</evidence>
<dbReference type="STRING" id="1406858.GCA_000710895_04038"/>